<evidence type="ECO:0000256" key="2">
    <source>
        <dbReference type="ARBA" id="ARBA00022475"/>
    </source>
</evidence>
<dbReference type="InterPro" id="IPR043428">
    <property type="entry name" value="LivM-like"/>
</dbReference>
<keyword evidence="2" id="KW-1003">Cell membrane</keyword>
<evidence type="ECO:0000313" key="8">
    <source>
        <dbReference type="Proteomes" id="UP000598775"/>
    </source>
</evidence>
<evidence type="ECO:0000256" key="1">
    <source>
        <dbReference type="ARBA" id="ARBA00004651"/>
    </source>
</evidence>
<dbReference type="RefSeq" id="WP_188675265.1">
    <property type="nucleotide sequence ID" value="NZ_BMGP01000002.1"/>
</dbReference>
<keyword evidence="8" id="KW-1185">Reference proteome</keyword>
<evidence type="ECO:0000256" key="4">
    <source>
        <dbReference type="ARBA" id="ARBA00022989"/>
    </source>
</evidence>
<name>A0A917B3V9_9MICO</name>
<evidence type="ECO:0000256" key="6">
    <source>
        <dbReference type="SAM" id="Phobius"/>
    </source>
</evidence>
<feature type="transmembrane region" description="Helical" evidence="6">
    <location>
        <begin position="159"/>
        <end position="180"/>
    </location>
</feature>
<feature type="transmembrane region" description="Helical" evidence="6">
    <location>
        <begin position="34"/>
        <end position="56"/>
    </location>
</feature>
<evidence type="ECO:0000313" key="7">
    <source>
        <dbReference type="EMBL" id="GGF19993.1"/>
    </source>
</evidence>
<dbReference type="AlphaFoldDB" id="A0A917B3V9"/>
<feature type="transmembrane region" description="Helical" evidence="6">
    <location>
        <begin position="213"/>
        <end position="234"/>
    </location>
</feature>
<comment type="subcellular location">
    <subcellularLocation>
        <location evidence="1">Cell membrane</location>
        <topology evidence="1">Multi-pass membrane protein</topology>
    </subcellularLocation>
</comment>
<dbReference type="GO" id="GO:0005886">
    <property type="term" value="C:plasma membrane"/>
    <property type="evidence" value="ECO:0007669"/>
    <property type="project" value="UniProtKB-SubCell"/>
</dbReference>
<evidence type="ECO:0000256" key="3">
    <source>
        <dbReference type="ARBA" id="ARBA00022692"/>
    </source>
</evidence>
<feature type="transmembrane region" description="Helical" evidence="6">
    <location>
        <begin position="297"/>
        <end position="316"/>
    </location>
</feature>
<dbReference type="Proteomes" id="UP000598775">
    <property type="component" value="Unassembled WGS sequence"/>
</dbReference>
<feature type="transmembrane region" description="Helical" evidence="6">
    <location>
        <begin position="246"/>
        <end position="276"/>
    </location>
</feature>
<proteinExistence type="predicted"/>
<dbReference type="EMBL" id="BMGP01000002">
    <property type="protein sequence ID" value="GGF19993.1"/>
    <property type="molecule type" value="Genomic_DNA"/>
</dbReference>
<dbReference type="GO" id="GO:0015658">
    <property type="term" value="F:branched-chain amino acid transmembrane transporter activity"/>
    <property type="evidence" value="ECO:0007669"/>
    <property type="project" value="InterPro"/>
</dbReference>
<organism evidence="7 8">
    <name type="scientific">Subtercola lobariae</name>
    <dbReference type="NCBI Taxonomy" id="1588641"/>
    <lineage>
        <taxon>Bacteria</taxon>
        <taxon>Bacillati</taxon>
        <taxon>Actinomycetota</taxon>
        <taxon>Actinomycetes</taxon>
        <taxon>Micrococcales</taxon>
        <taxon>Microbacteriaceae</taxon>
        <taxon>Subtercola</taxon>
    </lineage>
</organism>
<evidence type="ECO:0000256" key="5">
    <source>
        <dbReference type="ARBA" id="ARBA00023136"/>
    </source>
</evidence>
<dbReference type="PANTHER" id="PTHR30482">
    <property type="entry name" value="HIGH-AFFINITY BRANCHED-CHAIN AMINO ACID TRANSPORT SYSTEM PERMEASE"/>
    <property type="match status" value="1"/>
</dbReference>
<keyword evidence="4 6" id="KW-1133">Transmembrane helix</keyword>
<dbReference type="InterPro" id="IPR001851">
    <property type="entry name" value="ABC_transp_permease"/>
</dbReference>
<dbReference type="CDD" id="cd06581">
    <property type="entry name" value="TM_PBP1_LivM_like"/>
    <property type="match status" value="1"/>
</dbReference>
<protein>
    <submittedName>
        <fullName evidence="7">Branched-chain amino acid ABC transporter permease</fullName>
    </submittedName>
</protein>
<comment type="caution">
    <text evidence="7">The sequence shown here is derived from an EMBL/GenBank/DDBJ whole genome shotgun (WGS) entry which is preliminary data.</text>
</comment>
<dbReference type="Pfam" id="PF02653">
    <property type="entry name" value="BPD_transp_2"/>
    <property type="match status" value="1"/>
</dbReference>
<sequence length="329" mass="35238">MDQLLQTLFAILNSAISPQTAALAIAAIGLNIHFGYTGLLNFGQAGFMLIGAYGFAISIIAGLPIIVAIIIALVAALLFALILGIPTLKLRGDYLAIVTLSAAEIVRMIGRSSLLTNFTGGSNGITGNEYRGPFTDLSFFGNGQLDLGPFKYDLTGSNGWWFIATAWVIVGLLCLFVWAIMRSPWGRVLRGIREDEDAVRALGKNVYSYKMQALILGGVIGAIAGIVFILPSSLQPDSMGRSETYFIFTALLLGGAATVFGPVLGAIVFFAIRLFVQGIAGQFIPSSIMNGQQTEQFAWIVIGVMLMLVVIFRPQGILGNKKELSFDVK</sequence>
<gene>
    <name evidence="7" type="ORF">GCM10011399_12030</name>
</gene>
<keyword evidence="5 6" id="KW-0472">Membrane</keyword>
<accession>A0A917B3V9</accession>
<reference evidence="7 8" key="1">
    <citation type="journal article" date="2014" name="Int. J. Syst. Evol. Microbiol.">
        <title>Complete genome sequence of Corynebacterium casei LMG S-19264T (=DSM 44701T), isolated from a smear-ripened cheese.</title>
        <authorList>
            <consortium name="US DOE Joint Genome Institute (JGI-PGF)"/>
            <person name="Walter F."/>
            <person name="Albersmeier A."/>
            <person name="Kalinowski J."/>
            <person name="Ruckert C."/>
        </authorList>
    </citation>
    <scope>NUCLEOTIDE SEQUENCE [LARGE SCALE GENOMIC DNA]</scope>
    <source>
        <strain evidence="7 8">CGMCC 1.12976</strain>
    </source>
</reference>
<dbReference type="PANTHER" id="PTHR30482:SF1">
    <property type="entry name" value="BRANCHED-CHAIN AMINO ACID TRANSPORT PERMEASE PROTEIN LIVM-RELATED"/>
    <property type="match status" value="1"/>
</dbReference>
<feature type="transmembrane region" description="Helical" evidence="6">
    <location>
        <begin position="63"/>
        <end position="85"/>
    </location>
</feature>
<keyword evidence="3 6" id="KW-0812">Transmembrane</keyword>